<feature type="transmembrane region" description="Helical" evidence="7">
    <location>
        <begin position="33"/>
        <end position="55"/>
    </location>
</feature>
<dbReference type="CDD" id="cd06225">
    <property type="entry name" value="HAMP"/>
    <property type="match status" value="1"/>
</dbReference>
<dbReference type="PANTHER" id="PTHR43081">
    <property type="entry name" value="ADENYLATE CYCLASE, TERMINAL-DIFFERENTIATION SPECIFIC-RELATED"/>
    <property type="match status" value="1"/>
</dbReference>
<dbReference type="InterPro" id="IPR001054">
    <property type="entry name" value="A/G_cyclase"/>
</dbReference>
<evidence type="ECO:0000256" key="4">
    <source>
        <dbReference type="ARBA" id="ARBA00022692"/>
    </source>
</evidence>
<evidence type="ECO:0000256" key="1">
    <source>
        <dbReference type="ARBA" id="ARBA00004651"/>
    </source>
</evidence>
<proteinExistence type="inferred from homology"/>
<dbReference type="SMART" id="SM00304">
    <property type="entry name" value="HAMP"/>
    <property type="match status" value="1"/>
</dbReference>
<dbReference type="PANTHER" id="PTHR43081:SF17">
    <property type="entry name" value="BLL5647 PROTEIN"/>
    <property type="match status" value="1"/>
</dbReference>
<dbReference type="Pfam" id="PF00672">
    <property type="entry name" value="HAMP"/>
    <property type="match status" value="1"/>
</dbReference>
<evidence type="ECO:0008006" key="12">
    <source>
        <dbReference type="Google" id="ProtNLM"/>
    </source>
</evidence>
<keyword evidence="5 7" id="KW-1133">Transmembrane helix</keyword>
<accession>A0A0V9UPE9</accession>
<dbReference type="SUPFAM" id="SSF55073">
    <property type="entry name" value="Nucleotide cyclase"/>
    <property type="match status" value="1"/>
</dbReference>
<name>A0A0V9UPE9_9NOCA</name>
<evidence type="ECO:0000256" key="5">
    <source>
        <dbReference type="ARBA" id="ARBA00022989"/>
    </source>
</evidence>
<evidence type="ECO:0000256" key="6">
    <source>
        <dbReference type="ARBA" id="ARBA00023136"/>
    </source>
</evidence>
<dbReference type="PATRIC" id="fig|1441730.3.peg.1470"/>
<dbReference type="GO" id="GO:0006171">
    <property type="term" value="P:cAMP biosynthetic process"/>
    <property type="evidence" value="ECO:0007669"/>
    <property type="project" value="TreeGrafter"/>
</dbReference>
<evidence type="ECO:0000256" key="2">
    <source>
        <dbReference type="ARBA" id="ARBA00005381"/>
    </source>
</evidence>
<feature type="transmembrane region" description="Helical" evidence="7">
    <location>
        <begin position="156"/>
        <end position="179"/>
    </location>
</feature>
<comment type="subcellular location">
    <subcellularLocation>
        <location evidence="1">Cell membrane</location>
        <topology evidence="1">Multi-pass membrane protein</topology>
    </subcellularLocation>
</comment>
<feature type="transmembrane region" description="Helical" evidence="7">
    <location>
        <begin position="127"/>
        <end position="144"/>
    </location>
</feature>
<dbReference type="Gene3D" id="3.30.70.1230">
    <property type="entry name" value="Nucleotide cyclase"/>
    <property type="match status" value="1"/>
</dbReference>
<feature type="transmembrane region" description="Helical" evidence="7">
    <location>
        <begin position="230"/>
        <end position="253"/>
    </location>
</feature>
<evidence type="ECO:0000256" key="7">
    <source>
        <dbReference type="SAM" id="Phobius"/>
    </source>
</evidence>
<dbReference type="InterPro" id="IPR050697">
    <property type="entry name" value="Adenylyl/Guanylyl_Cyclase_3/4"/>
</dbReference>
<comment type="similarity">
    <text evidence="2">Belongs to the adenylyl cyclase class-3 family.</text>
</comment>
<dbReference type="GO" id="GO:0035556">
    <property type="term" value="P:intracellular signal transduction"/>
    <property type="evidence" value="ECO:0007669"/>
    <property type="project" value="InterPro"/>
</dbReference>
<organism evidence="10 11">
    <name type="scientific">Rhodococcus pyridinivorans KG-16</name>
    <dbReference type="NCBI Taxonomy" id="1441730"/>
    <lineage>
        <taxon>Bacteria</taxon>
        <taxon>Bacillati</taxon>
        <taxon>Actinomycetota</taxon>
        <taxon>Actinomycetes</taxon>
        <taxon>Mycobacteriales</taxon>
        <taxon>Nocardiaceae</taxon>
        <taxon>Rhodococcus</taxon>
    </lineage>
</organism>
<keyword evidence="3" id="KW-1003">Cell membrane</keyword>
<feature type="transmembrane region" description="Helical" evidence="7">
    <location>
        <begin position="67"/>
        <end position="89"/>
    </location>
</feature>
<dbReference type="RefSeq" id="WP_060651210.1">
    <property type="nucleotide sequence ID" value="NZ_AZXY01000002.1"/>
</dbReference>
<dbReference type="PROSITE" id="PS50885">
    <property type="entry name" value="HAMP"/>
    <property type="match status" value="1"/>
</dbReference>
<keyword evidence="4 7" id="KW-0812">Transmembrane</keyword>
<dbReference type="SUPFAM" id="SSF158472">
    <property type="entry name" value="HAMP domain-like"/>
    <property type="match status" value="1"/>
</dbReference>
<dbReference type="GO" id="GO:0005886">
    <property type="term" value="C:plasma membrane"/>
    <property type="evidence" value="ECO:0007669"/>
    <property type="project" value="UniProtKB-SubCell"/>
</dbReference>
<feature type="domain" description="Guanylate cyclase" evidence="8">
    <location>
        <begin position="340"/>
        <end position="464"/>
    </location>
</feature>
<evidence type="ECO:0000313" key="11">
    <source>
        <dbReference type="Proteomes" id="UP000053060"/>
    </source>
</evidence>
<dbReference type="GO" id="GO:0004016">
    <property type="term" value="F:adenylate cyclase activity"/>
    <property type="evidence" value="ECO:0007669"/>
    <property type="project" value="UniProtKB-ARBA"/>
</dbReference>
<feature type="transmembrane region" description="Helical" evidence="7">
    <location>
        <begin position="200"/>
        <end position="224"/>
    </location>
</feature>
<keyword evidence="6 7" id="KW-0472">Membrane</keyword>
<reference evidence="11" key="1">
    <citation type="submission" date="2015-01" db="EMBL/GenBank/DDBJ databases">
        <title>Draft genome sequence of Rhodococcus pyridinivorans strain KG-16, a hydrocarbon-degrading bacterium.</title>
        <authorList>
            <person name="Aggarwal R.K."/>
            <person name="Dawar C."/>
        </authorList>
    </citation>
    <scope>NUCLEOTIDE SEQUENCE [LARGE SCALE GENOMIC DNA]</scope>
    <source>
        <strain evidence="11">KG-16</strain>
    </source>
</reference>
<dbReference type="EMBL" id="AZXY01000002">
    <property type="protein sequence ID" value="KSZ59885.1"/>
    <property type="molecule type" value="Genomic_DNA"/>
</dbReference>
<evidence type="ECO:0000259" key="9">
    <source>
        <dbReference type="PROSITE" id="PS50885"/>
    </source>
</evidence>
<dbReference type="SMART" id="SM00044">
    <property type="entry name" value="CYCc"/>
    <property type="match status" value="1"/>
</dbReference>
<comment type="caution">
    <text evidence="10">The sequence shown here is derived from an EMBL/GenBank/DDBJ whole genome shotgun (WGS) entry which is preliminary data.</text>
</comment>
<dbReference type="Gene3D" id="6.10.340.10">
    <property type="match status" value="1"/>
</dbReference>
<dbReference type="InterPro" id="IPR029787">
    <property type="entry name" value="Nucleotide_cyclase"/>
</dbReference>
<sequence>MPARSHRTAPLGSAILGEPAEPIRRQRIRIQTLLTFSLIGTHLVGALIVAALINVVIPGPSVLTSDFIVITAILAPVYVVSAVVVGSVLGTRATLRRLRWALENRPPTPQEQRIALRMPWRTTLQQGALWFIGLILFTVGFGVVDPQTIPKVALTITLAGVTVCGFAYMFTDFALRPIAARALEVGTPRRPRLAGTTGRVMLAWTLGSAVPVVGLLFIAVFSFIRPVTPTRLAITILAIGGLGLLTGSLLMFLTIRSTIAPIESVRAGMQRIASGDFDTAVVVYDGTELGQLQTGFNRMAEGLREREKLRDVFGRHVGREVAAAALANPGVLGGEERDVAVLFVDIVGSTALAASRPPTEVVALLNRFFAVIVEEVHAAEGFVNKFEGDAALAIFGAPVALDNAAGSALCAARRMARRLADEVPECRAGIGVTAGRAVAGNIGAQERFEYTVIGDPVNEAARLSDLAKTVPGYVAASARTVQLAPEDERARWELGEEITLRGRSEPTRLATPLAD</sequence>
<evidence type="ECO:0000259" key="8">
    <source>
        <dbReference type="PROSITE" id="PS50125"/>
    </source>
</evidence>
<protein>
    <recommendedName>
        <fullName evidence="12">Adenylate cyclase</fullName>
    </recommendedName>
</protein>
<dbReference type="PROSITE" id="PS50125">
    <property type="entry name" value="GUANYLATE_CYCLASE_2"/>
    <property type="match status" value="1"/>
</dbReference>
<gene>
    <name evidence="10" type="ORF">Z045_06995</name>
</gene>
<dbReference type="InterPro" id="IPR003660">
    <property type="entry name" value="HAMP_dom"/>
</dbReference>
<reference evidence="10 11" key="2">
    <citation type="journal article" date="2016" name="Genome Announc.">
        <title>Draft Genome Sequence of a Versatile Hydrocarbon-Degrading Bacterium, Rhodococcus pyridinivorans Strain KG-16, Collected from Oil Fields in India.</title>
        <authorList>
            <person name="Aggarwal R.K."/>
            <person name="Dawar C."/>
            <person name="Phanindranath R."/>
            <person name="Mutnuri L."/>
            <person name="Dayal A.M."/>
        </authorList>
    </citation>
    <scope>NUCLEOTIDE SEQUENCE [LARGE SCALE GENOMIC DNA]</scope>
    <source>
        <strain evidence="10 11">KG-16</strain>
    </source>
</reference>
<dbReference type="AlphaFoldDB" id="A0A0V9UPE9"/>
<evidence type="ECO:0000256" key="3">
    <source>
        <dbReference type="ARBA" id="ARBA00022475"/>
    </source>
</evidence>
<feature type="domain" description="HAMP" evidence="9">
    <location>
        <begin position="256"/>
        <end position="308"/>
    </location>
</feature>
<dbReference type="CDD" id="cd07302">
    <property type="entry name" value="CHD"/>
    <property type="match status" value="1"/>
</dbReference>
<evidence type="ECO:0000313" key="10">
    <source>
        <dbReference type="EMBL" id="KSZ59885.1"/>
    </source>
</evidence>
<dbReference type="Proteomes" id="UP000053060">
    <property type="component" value="Unassembled WGS sequence"/>
</dbReference>
<dbReference type="Pfam" id="PF00211">
    <property type="entry name" value="Guanylate_cyc"/>
    <property type="match status" value="1"/>
</dbReference>